<dbReference type="Gene3D" id="3.40.50.720">
    <property type="entry name" value="NAD(P)-binding Rossmann-like Domain"/>
    <property type="match status" value="1"/>
</dbReference>
<evidence type="ECO:0000256" key="1">
    <source>
        <dbReference type="ARBA" id="ARBA00006328"/>
    </source>
</evidence>
<keyword evidence="5" id="KW-1185">Reference proteome</keyword>
<proteinExistence type="inferred from homology"/>
<dbReference type="PANTHER" id="PTHR42748">
    <property type="entry name" value="NITROGEN METABOLITE REPRESSION PROTEIN NMRA FAMILY MEMBER"/>
    <property type="match status" value="1"/>
</dbReference>
<dbReference type="AlphaFoldDB" id="A0AA39XUU0"/>
<comment type="caution">
    <text evidence="4">The sequence shown here is derived from an EMBL/GenBank/DDBJ whole genome shotgun (WGS) entry which is preliminary data.</text>
</comment>
<evidence type="ECO:0000313" key="4">
    <source>
        <dbReference type="EMBL" id="KAK0640648.1"/>
    </source>
</evidence>
<dbReference type="Pfam" id="PF05368">
    <property type="entry name" value="NmrA"/>
    <property type="match status" value="1"/>
</dbReference>
<name>A0AA39XUU0_9PEZI</name>
<sequence length="314" mass="33970">MTKTLLITGATGKQGGAVIDALLNLDKDGSRFKILALTRDATSASAKRLTSRGNIQLVQGDLNDVPALLEEAKRLNSNQPIWGVYSVQASNGPGITFDGEITQGKALIDHSIEAGVKHFVYSSVERGGDTASWDNPTPIPHFQTKQVIEQHLRAVAAAGERGASMGWTILRPVAFMDNLEPGMKTKVFIAALWNHLGDRDKSMQWVATADIGVFAAKAFAAPSEWNHRAVGIAGDELTMEQLSASFARATGNPAPVTYWPLGSLLTTAVQELRLMIGWFADSGYKADIAARRRDHPGLMTMEEWLPKKSGFATK</sequence>
<dbReference type="EMBL" id="JAULSV010000006">
    <property type="protein sequence ID" value="KAK0640648.1"/>
    <property type="molecule type" value="Genomic_DNA"/>
</dbReference>
<comment type="similarity">
    <text evidence="1">Belongs to the NmrA-type oxidoreductase family.</text>
</comment>
<gene>
    <name evidence="4" type="ORF">B0T16DRAFT_334684</name>
</gene>
<protein>
    <recommendedName>
        <fullName evidence="3">NmrA-like domain-containing protein</fullName>
    </recommendedName>
</protein>
<dbReference type="PANTHER" id="PTHR42748:SF25">
    <property type="entry name" value="NMRA FAMILY PROTEIN"/>
    <property type="match status" value="1"/>
</dbReference>
<reference evidence="4" key="1">
    <citation type="submission" date="2023-06" db="EMBL/GenBank/DDBJ databases">
        <title>Genome-scale phylogeny and comparative genomics of the fungal order Sordariales.</title>
        <authorList>
            <consortium name="Lawrence Berkeley National Laboratory"/>
            <person name="Hensen N."/>
            <person name="Bonometti L."/>
            <person name="Westerberg I."/>
            <person name="Brannstrom I.O."/>
            <person name="Guillou S."/>
            <person name="Cros-Aarteil S."/>
            <person name="Calhoun S."/>
            <person name="Haridas S."/>
            <person name="Kuo A."/>
            <person name="Mondo S."/>
            <person name="Pangilinan J."/>
            <person name="Riley R."/>
            <person name="Labutti K."/>
            <person name="Andreopoulos B."/>
            <person name="Lipzen A."/>
            <person name="Chen C."/>
            <person name="Yanf M."/>
            <person name="Daum C."/>
            <person name="Ng V."/>
            <person name="Clum A."/>
            <person name="Steindorff A."/>
            <person name="Ohm R."/>
            <person name="Martin F."/>
            <person name="Silar P."/>
            <person name="Natvig D."/>
            <person name="Lalanne C."/>
            <person name="Gautier V."/>
            <person name="Ament-Velasquez S.L."/>
            <person name="Kruys A."/>
            <person name="Hutchinson M.I."/>
            <person name="Powell A.J."/>
            <person name="Barry K."/>
            <person name="Miller A.N."/>
            <person name="Grigoriev I.V."/>
            <person name="Debuchy R."/>
            <person name="Gladieux P."/>
            <person name="Thoren M.H."/>
            <person name="Johannesson H."/>
        </authorList>
    </citation>
    <scope>NUCLEOTIDE SEQUENCE</scope>
    <source>
        <strain evidence="4">SMH2532-1</strain>
    </source>
</reference>
<dbReference type="InterPro" id="IPR008030">
    <property type="entry name" value="NmrA-like"/>
</dbReference>
<dbReference type="InterPro" id="IPR036291">
    <property type="entry name" value="NAD(P)-bd_dom_sf"/>
</dbReference>
<dbReference type="SUPFAM" id="SSF51735">
    <property type="entry name" value="NAD(P)-binding Rossmann-fold domains"/>
    <property type="match status" value="1"/>
</dbReference>
<dbReference type="CDD" id="cd05251">
    <property type="entry name" value="NmrA_like_SDR_a"/>
    <property type="match status" value="1"/>
</dbReference>
<dbReference type="GO" id="GO:0005634">
    <property type="term" value="C:nucleus"/>
    <property type="evidence" value="ECO:0007669"/>
    <property type="project" value="TreeGrafter"/>
</dbReference>
<dbReference type="Proteomes" id="UP001174936">
    <property type="component" value="Unassembled WGS sequence"/>
</dbReference>
<evidence type="ECO:0000313" key="5">
    <source>
        <dbReference type="Proteomes" id="UP001174936"/>
    </source>
</evidence>
<evidence type="ECO:0000256" key="2">
    <source>
        <dbReference type="ARBA" id="ARBA00022857"/>
    </source>
</evidence>
<organism evidence="4 5">
    <name type="scientific">Cercophora newfieldiana</name>
    <dbReference type="NCBI Taxonomy" id="92897"/>
    <lineage>
        <taxon>Eukaryota</taxon>
        <taxon>Fungi</taxon>
        <taxon>Dikarya</taxon>
        <taxon>Ascomycota</taxon>
        <taxon>Pezizomycotina</taxon>
        <taxon>Sordariomycetes</taxon>
        <taxon>Sordariomycetidae</taxon>
        <taxon>Sordariales</taxon>
        <taxon>Lasiosphaeriaceae</taxon>
        <taxon>Cercophora</taxon>
    </lineage>
</organism>
<dbReference type="InterPro" id="IPR051164">
    <property type="entry name" value="NmrA-like_oxidored"/>
</dbReference>
<evidence type="ECO:0000259" key="3">
    <source>
        <dbReference type="Pfam" id="PF05368"/>
    </source>
</evidence>
<feature type="domain" description="NmrA-like" evidence="3">
    <location>
        <begin position="1"/>
        <end position="305"/>
    </location>
</feature>
<keyword evidence="2" id="KW-0521">NADP</keyword>
<dbReference type="Gene3D" id="3.90.25.10">
    <property type="entry name" value="UDP-galactose 4-epimerase, domain 1"/>
    <property type="match status" value="1"/>
</dbReference>
<accession>A0AA39XUU0</accession>